<keyword evidence="3" id="KW-0408">Iron</keyword>
<protein>
    <submittedName>
        <fullName evidence="7">Fe-S protein</fullName>
    </submittedName>
</protein>
<evidence type="ECO:0000256" key="4">
    <source>
        <dbReference type="ARBA" id="ARBA00023014"/>
    </source>
</evidence>
<feature type="region of interest" description="Disordered" evidence="5">
    <location>
        <begin position="39"/>
        <end position="65"/>
    </location>
</feature>
<keyword evidence="1" id="KW-0001">2Fe-2S</keyword>
<dbReference type="Pfam" id="PF09360">
    <property type="entry name" value="zf-CDGSH"/>
    <property type="match status" value="1"/>
</dbReference>
<name>A0A2V4P184_9ACTN</name>
<dbReference type="Proteomes" id="UP000248039">
    <property type="component" value="Unassembled WGS sequence"/>
</dbReference>
<dbReference type="GO" id="GO:0051537">
    <property type="term" value="F:2 iron, 2 sulfur cluster binding"/>
    <property type="evidence" value="ECO:0007669"/>
    <property type="project" value="UniProtKB-KW"/>
</dbReference>
<keyword evidence="2" id="KW-0479">Metal-binding</keyword>
<dbReference type="GO" id="GO:0005737">
    <property type="term" value="C:cytoplasm"/>
    <property type="evidence" value="ECO:0007669"/>
    <property type="project" value="UniProtKB-ARBA"/>
</dbReference>
<reference evidence="7 8" key="1">
    <citation type="submission" date="2018-03" db="EMBL/GenBank/DDBJ databases">
        <title>Bioinformatic expansion and discovery of thiopeptide antibiotics.</title>
        <authorList>
            <person name="Schwalen C.J."/>
            <person name="Hudson G.A."/>
            <person name="Mitchell D.A."/>
        </authorList>
    </citation>
    <scope>NUCLEOTIDE SEQUENCE [LARGE SCALE GENOMIC DNA]</scope>
    <source>
        <strain evidence="7 8">ATCC 21389</strain>
    </source>
</reference>
<dbReference type="OrthoDB" id="3855487at2"/>
<dbReference type="SMART" id="SM00704">
    <property type="entry name" value="ZnF_CDGSH"/>
    <property type="match status" value="1"/>
</dbReference>
<evidence type="ECO:0000256" key="5">
    <source>
        <dbReference type="SAM" id="MobiDB-lite"/>
    </source>
</evidence>
<dbReference type="InterPro" id="IPR018967">
    <property type="entry name" value="FeS-contain_CDGSH-typ"/>
</dbReference>
<evidence type="ECO:0000259" key="6">
    <source>
        <dbReference type="SMART" id="SM00704"/>
    </source>
</evidence>
<dbReference type="InterPro" id="IPR042216">
    <property type="entry name" value="MitoNEET_CISD"/>
</dbReference>
<accession>A0A2V4P184</accession>
<sequence length="65" mass="6943">MVAGGPLLVEGPVELVLADGTVCRSDHPVVALCMCRRSRTPPFCDTSHRRRAHPERPPGGPTAPD</sequence>
<dbReference type="Gene3D" id="3.40.5.90">
    <property type="entry name" value="CDGSH iron-sulfur domain, mitoNEET-type"/>
    <property type="match status" value="1"/>
</dbReference>
<dbReference type="EMBL" id="PYBW01000004">
    <property type="protein sequence ID" value="PYC88432.1"/>
    <property type="molecule type" value="Genomic_DNA"/>
</dbReference>
<keyword evidence="8" id="KW-1185">Reference proteome</keyword>
<keyword evidence="4" id="KW-0411">Iron-sulfur</keyword>
<evidence type="ECO:0000256" key="2">
    <source>
        <dbReference type="ARBA" id="ARBA00022723"/>
    </source>
</evidence>
<proteinExistence type="predicted"/>
<comment type="caution">
    <text evidence="7">The sequence shown here is derived from an EMBL/GenBank/DDBJ whole genome shotgun (WGS) entry which is preliminary data.</text>
</comment>
<dbReference type="AlphaFoldDB" id="A0A2V4P184"/>
<feature type="domain" description="Iron-binding zinc finger CDGSH type" evidence="6">
    <location>
        <begin position="10"/>
        <end position="54"/>
    </location>
</feature>
<evidence type="ECO:0000313" key="7">
    <source>
        <dbReference type="EMBL" id="PYC88432.1"/>
    </source>
</evidence>
<gene>
    <name evidence="7" type="ORF">C7C46_00585</name>
</gene>
<evidence type="ECO:0000256" key="3">
    <source>
        <dbReference type="ARBA" id="ARBA00023004"/>
    </source>
</evidence>
<evidence type="ECO:0000256" key="1">
    <source>
        <dbReference type="ARBA" id="ARBA00022714"/>
    </source>
</evidence>
<dbReference type="GO" id="GO:0046872">
    <property type="term" value="F:metal ion binding"/>
    <property type="evidence" value="ECO:0007669"/>
    <property type="project" value="UniProtKB-KW"/>
</dbReference>
<evidence type="ECO:0000313" key="8">
    <source>
        <dbReference type="Proteomes" id="UP000248039"/>
    </source>
</evidence>
<organism evidence="7 8">
    <name type="scientific">Streptomyces tateyamensis</name>
    <dbReference type="NCBI Taxonomy" id="565073"/>
    <lineage>
        <taxon>Bacteria</taxon>
        <taxon>Bacillati</taxon>
        <taxon>Actinomycetota</taxon>
        <taxon>Actinomycetes</taxon>
        <taxon>Kitasatosporales</taxon>
        <taxon>Streptomycetaceae</taxon>
        <taxon>Streptomyces</taxon>
    </lineage>
</organism>